<comment type="pathway">
    <text evidence="3">Lipid metabolism; fatty acid beta-oxidation.</text>
</comment>
<dbReference type="PANTHER" id="PTHR11941">
    <property type="entry name" value="ENOYL-COA HYDRATASE-RELATED"/>
    <property type="match status" value="1"/>
</dbReference>
<comment type="similarity">
    <text evidence="4">Belongs to the enoyl-CoA hydratase/isomerase family.</text>
</comment>
<evidence type="ECO:0000256" key="4">
    <source>
        <dbReference type="ARBA" id="ARBA00005254"/>
    </source>
</evidence>
<dbReference type="GeneID" id="112282905"/>
<dbReference type="GO" id="GO:0006635">
    <property type="term" value="P:fatty acid beta-oxidation"/>
    <property type="evidence" value="ECO:0000318"/>
    <property type="project" value="GO_Central"/>
</dbReference>
<dbReference type="Gene3D" id="3.90.226.10">
    <property type="entry name" value="2-enoyl-CoA Hydratase, Chain A, domain 1"/>
    <property type="match status" value="1"/>
</dbReference>
<dbReference type="Gramene" id="Pp3c5_25300V3.8">
    <property type="protein sequence ID" value="Pp3c5_25300V3.8"/>
    <property type="gene ID" value="Pp3c5_25300"/>
</dbReference>
<dbReference type="RefSeq" id="XP_024376820.2">
    <property type="nucleotide sequence ID" value="XM_024521052.2"/>
</dbReference>
<keyword evidence="6" id="KW-0443">Lipid metabolism</keyword>
<comment type="catalytic activity">
    <reaction evidence="1">
        <text>a (3Z)-enoyl-CoA = a 4-saturated (2E)-enoyl-CoA</text>
        <dbReference type="Rhea" id="RHEA:45900"/>
        <dbReference type="ChEBI" id="CHEBI:85097"/>
        <dbReference type="ChEBI" id="CHEBI:85489"/>
        <dbReference type="EC" id="5.3.3.8"/>
    </reaction>
</comment>
<evidence type="ECO:0000256" key="2">
    <source>
        <dbReference type="ARBA" id="ARBA00000765"/>
    </source>
</evidence>
<dbReference type="CDD" id="cd06558">
    <property type="entry name" value="crotonase-like"/>
    <property type="match status" value="1"/>
</dbReference>
<dbReference type="EC" id="5.3.3.8" evidence="5"/>
<dbReference type="Gramene" id="Pp3c5_25300V3.7">
    <property type="protein sequence ID" value="Pp3c5_25300V3.7"/>
    <property type="gene ID" value="Pp3c5_25300"/>
</dbReference>
<reference evidence="7 8" key="1">
    <citation type="journal article" date="2008" name="Science">
        <title>The Physcomitrella genome reveals evolutionary insights into the conquest of land by plants.</title>
        <authorList>
            <person name="Rensing S."/>
            <person name="Lang D."/>
            <person name="Zimmer A."/>
            <person name="Terry A."/>
            <person name="Salamov A."/>
            <person name="Shapiro H."/>
            <person name="Nishiyama T."/>
            <person name="Perroud P.-F."/>
            <person name="Lindquist E."/>
            <person name="Kamisugi Y."/>
            <person name="Tanahashi T."/>
            <person name="Sakakibara K."/>
            <person name="Fujita T."/>
            <person name="Oishi K."/>
            <person name="Shin-I T."/>
            <person name="Kuroki Y."/>
            <person name="Toyoda A."/>
            <person name="Suzuki Y."/>
            <person name="Hashimoto A."/>
            <person name="Yamaguchi K."/>
            <person name="Sugano A."/>
            <person name="Kohara Y."/>
            <person name="Fujiyama A."/>
            <person name="Anterola A."/>
            <person name="Aoki S."/>
            <person name="Ashton N."/>
            <person name="Barbazuk W.B."/>
            <person name="Barker E."/>
            <person name="Bennetzen J."/>
            <person name="Bezanilla M."/>
            <person name="Blankenship R."/>
            <person name="Cho S.H."/>
            <person name="Dutcher S."/>
            <person name="Estelle M."/>
            <person name="Fawcett J.A."/>
            <person name="Gundlach H."/>
            <person name="Hanada K."/>
            <person name="Heyl A."/>
            <person name="Hicks K.A."/>
            <person name="Hugh J."/>
            <person name="Lohr M."/>
            <person name="Mayer K."/>
            <person name="Melkozernov A."/>
            <person name="Murata T."/>
            <person name="Nelson D."/>
            <person name="Pils B."/>
            <person name="Prigge M."/>
            <person name="Reiss B."/>
            <person name="Renner T."/>
            <person name="Rombauts S."/>
            <person name="Rushton P."/>
            <person name="Sanderfoot A."/>
            <person name="Schween G."/>
            <person name="Shiu S.-H."/>
            <person name="Stueber K."/>
            <person name="Theodoulou F.L."/>
            <person name="Tu H."/>
            <person name="Van de Peer Y."/>
            <person name="Verrier P.J."/>
            <person name="Waters E."/>
            <person name="Wood A."/>
            <person name="Yang L."/>
            <person name="Cove D."/>
            <person name="Cuming A."/>
            <person name="Hasebe M."/>
            <person name="Lucas S."/>
            <person name="Mishler D.B."/>
            <person name="Reski R."/>
            <person name="Grigoriev I."/>
            <person name="Quatrano R.S."/>
            <person name="Boore J.L."/>
        </authorList>
    </citation>
    <scope>NUCLEOTIDE SEQUENCE [LARGE SCALE GENOMIC DNA]</scope>
    <source>
        <strain evidence="7 8">cv. Gransden 2004</strain>
    </source>
</reference>
<dbReference type="EnsemblPlants" id="Pp3c5_25300V3.6">
    <property type="protein sequence ID" value="Pp3c5_25300V3.6"/>
    <property type="gene ID" value="Pp3c5_25300"/>
</dbReference>
<evidence type="ECO:0000313" key="8">
    <source>
        <dbReference type="Proteomes" id="UP000006727"/>
    </source>
</evidence>
<dbReference type="InterPro" id="IPR029045">
    <property type="entry name" value="ClpP/crotonase-like_dom_sf"/>
</dbReference>
<reference evidence="7 8" key="2">
    <citation type="journal article" date="2018" name="Plant J.">
        <title>The Physcomitrella patens chromosome-scale assembly reveals moss genome structure and evolution.</title>
        <authorList>
            <person name="Lang D."/>
            <person name="Ullrich K.K."/>
            <person name="Murat F."/>
            <person name="Fuchs J."/>
            <person name="Jenkins J."/>
            <person name="Haas F.B."/>
            <person name="Piednoel M."/>
            <person name="Gundlach H."/>
            <person name="Van Bel M."/>
            <person name="Meyberg R."/>
            <person name="Vives C."/>
            <person name="Morata J."/>
            <person name="Symeonidi A."/>
            <person name="Hiss M."/>
            <person name="Muchero W."/>
            <person name="Kamisugi Y."/>
            <person name="Saleh O."/>
            <person name="Blanc G."/>
            <person name="Decker E.L."/>
            <person name="van Gessel N."/>
            <person name="Grimwood J."/>
            <person name="Hayes R.D."/>
            <person name="Graham S.W."/>
            <person name="Gunter L.E."/>
            <person name="McDaniel S.F."/>
            <person name="Hoernstein S.N.W."/>
            <person name="Larsson A."/>
            <person name="Li F.W."/>
            <person name="Perroud P.F."/>
            <person name="Phillips J."/>
            <person name="Ranjan P."/>
            <person name="Rokshar D.S."/>
            <person name="Rothfels C.J."/>
            <person name="Schneider L."/>
            <person name="Shu S."/>
            <person name="Stevenson D.W."/>
            <person name="Thummler F."/>
            <person name="Tillich M."/>
            <person name="Villarreal Aguilar J.C."/>
            <person name="Widiez T."/>
            <person name="Wong G.K."/>
            <person name="Wymore A."/>
            <person name="Zhang Y."/>
            <person name="Zimmer A.D."/>
            <person name="Quatrano R.S."/>
            <person name="Mayer K.F.X."/>
            <person name="Goodstein D."/>
            <person name="Casacuberta J.M."/>
            <person name="Vandepoele K."/>
            <person name="Reski R."/>
            <person name="Cuming A.C."/>
            <person name="Tuskan G.A."/>
            <person name="Maumus F."/>
            <person name="Salse J."/>
            <person name="Schmutz J."/>
            <person name="Rensing S.A."/>
        </authorList>
    </citation>
    <scope>NUCLEOTIDE SEQUENCE [LARGE SCALE GENOMIC DNA]</scope>
    <source>
        <strain evidence="7 8">cv. Gransden 2004</strain>
    </source>
</reference>
<proteinExistence type="inferred from homology"/>
<evidence type="ECO:0000256" key="6">
    <source>
        <dbReference type="ARBA" id="ARBA00023098"/>
    </source>
</evidence>
<dbReference type="InterPro" id="IPR001753">
    <property type="entry name" value="Enoyl-CoA_hydra/iso"/>
</dbReference>
<keyword evidence="8" id="KW-1185">Reference proteome</keyword>
<dbReference type="Gramene" id="Pp3c5_25300V3.6">
    <property type="protein sequence ID" value="Pp3c5_25300V3.6"/>
    <property type="gene ID" value="Pp3c5_25300"/>
</dbReference>
<evidence type="ECO:0000313" key="7">
    <source>
        <dbReference type="EnsemblPlants" id="Pp3c5_25300V3.8"/>
    </source>
</evidence>
<dbReference type="SUPFAM" id="SSF52096">
    <property type="entry name" value="ClpP/crotonase"/>
    <property type="match status" value="1"/>
</dbReference>
<evidence type="ECO:0000256" key="3">
    <source>
        <dbReference type="ARBA" id="ARBA00005005"/>
    </source>
</evidence>
<dbReference type="RefSeq" id="XP_024376821.2">
    <property type="nucleotide sequence ID" value="XM_024521053.2"/>
</dbReference>
<sequence length="325" mass="36029">MGFLIRMRWTLESEGATPLSLTSAPNCPVRSGILSVEFHRNLFLACDHSQYYAAEVADLRFSNLWSSDLNSGLSYIGNKAERGQKRYLAMAVRLEFLPGNVYVLTLVGDGEHRFTPQSIPEIMAALDKVEADPKACALVTTGEGKFYSNGLSLSLEDRGSKENMQLIDQFHALLKRILTYPIPTVAAVNGHAVAGGCMVALAHDYRFMRADRGFMFLSEIDIKLPFSPGMNAIIRCKLPVMTYHKAMLSAFRYTGQTAVEAGMVHSSPSDLQSTYQEALKLAKGLASRNFDRVVYQTIKKQMFKAEIKELEILATLEPIVASSKL</sequence>
<dbReference type="GO" id="GO:0004165">
    <property type="term" value="F:delta(3)-delta(2)-enoyl-CoA isomerase activity"/>
    <property type="evidence" value="ECO:0000318"/>
    <property type="project" value="GO_Central"/>
</dbReference>
<dbReference type="FunFam" id="3.90.226.10:FF:000049">
    <property type="entry name" value="Enoyl-CoA delta isomerase 3"/>
    <property type="match status" value="1"/>
</dbReference>
<accession>A0A7I4FQT6</accession>
<dbReference type="EnsemblPlants" id="Pp3c5_25300V3.7">
    <property type="protein sequence ID" value="Pp3c5_25300V3.7"/>
    <property type="gene ID" value="Pp3c5_25300"/>
</dbReference>
<dbReference type="PANTHER" id="PTHR11941:SF75">
    <property type="entry name" value="ENOYL-COA HYDRATASE_ISOMERASE FAMILY PROTEIN"/>
    <property type="match status" value="1"/>
</dbReference>
<evidence type="ECO:0000256" key="1">
    <source>
        <dbReference type="ARBA" id="ARBA00000452"/>
    </source>
</evidence>
<dbReference type="EnsemblPlants" id="Pp3c5_25300V3.8">
    <property type="protein sequence ID" value="Pp3c5_25300V3.8"/>
    <property type="gene ID" value="Pp3c5_25300"/>
</dbReference>
<name>A0A7I4FQT6_PHYPA</name>
<dbReference type="Pfam" id="PF00378">
    <property type="entry name" value="ECH_1"/>
    <property type="match status" value="1"/>
</dbReference>
<dbReference type="EMBL" id="ABEU02000005">
    <property type="status" value="NOT_ANNOTATED_CDS"/>
    <property type="molecule type" value="Genomic_DNA"/>
</dbReference>
<comment type="catalytic activity">
    <reaction evidence="2">
        <text>a (3E)-enoyl-CoA = a 4-saturated (2E)-enoyl-CoA</text>
        <dbReference type="Rhea" id="RHEA:45228"/>
        <dbReference type="ChEBI" id="CHEBI:58521"/>
        <dbReference type="ChEBI" id="CHEBI:85097"/>
        <dbReference type="EC" id="5.3.3.8"/>
    </reaction>
</comment>
<protein>
    <recommendedName>
        <fullName evidence="5">Delta(3)-Delta(2)-enoyl-CoA isomerase</fullName>
        <ecNumber evidence="5">5.3.3.8</ecNumber>
    </recommendedName>
</protein>
<dbReference type="InParanoid" id="A0A7I4FQT6"/>
<dbReference type="Proteomes" id="UP000006727">
    <property type="component" value="Chromosome 5"/>
</dbReference>
<organism evidence="7 8">
    <name type="scientific">Physcomitrium patens</name>
    <name type="common">Spreading-leaved earth moss</name>
    <name type="synonym">Physcomitrella patens</name>
    <dbReference type="NCBI Taxonomy" id="3218"/>
    <lineage>
        <taxon>Eukaryota</taxon>
        <taxon>Viridiplantae</taxon>
        <taxon>Streptophyta</taxon>
        <taxon>Embryophyta</taxon>
        <taxon>Bryophyta</taxon>
        <taxon>Bryophytina</taxon>
        <taxon>Bryopsida</taxon>
        <taxon>Funariidae</taxon>
        <taxon>Funariales</taxon>
        <taxon>Funariaceae</taxon>
        <taxon>Physcomitrium</taxon>
    </lineage>
</organism>
<dbReference type="AlphaFoldDB" id="A0A7I4FQT6"/>
<evidence type="ECO:0000256" key="5">
    <source>
        <dbReference type="ARBA" id="ARBA00012064"/>
    </source>
</evidence>
<reference evidence="7" key="3">
    <citation type="submission" date="2020-12" db="UniProtKB">
        <authorList>
            <consortium name="EnsemblPlants"/>
        </authorList>
    </citation>
    <scope>IDENTIFICATION</scope>
</reference>